<comment type="caution">
    <text evidence="1">The sequence shown here is derived from an EMBL/GenBank/DDBJ whole genome shotgun (WGS) entry which is preliminary data.</text>
</comment>
<proteinExistence type="predicted"/>
<dbReference type="EMBL" id="CAXAMN010018557">
    <property type="protein sequence ID" value="CAK9052648.1"/>
    <property type="molecule type" value="Genomic_DNA"/>
</dbReference>
<evidence type="ECO:0000313" key="1">
    <source>
        <dbReference type="EMBL" id="CAK9052648.1"/>
    </source>
</evidence>
<evidence type="ECO:0000313" key="2">
    <source>
        <dbReference type="Proteomes" id="UP001642484"/>
    </source>
</evidence>
<protein>
    <submittedName>
        <fullName evidence="1">Uncharacterized protein</fullName>
    </submittedName>
</protein>
<sequence length="360" mass="40205">MLGKSRARRRWCLRSAIQISLLFAGATASGRSFLTSPSSQGRAARCQRRAFDVATGAAVGTTFALFYDWSLRRKWEQPYLEMRVIDAVINNQAELKERVANLTAVTAAEVDVNSASEGWTRIYEKDEAPEKLRWIYQSEALRIASSSEDLQDLVIDGRPWPEGLSGLISRRWPESGGVVCDVGARMAWEHEIRAAEAKSRPSSSSWTSGSSSSWSFEFRSYTNQEELNAMLGAEPGCLQALLLRPANRTSLQVNGDNAQLEDNFLLLAGLLQLKIRWRGTSVSPSGGKFPLLRWDSSEAILSSSLFPWQRTFDRPEAAERLRKDPWQLVAMVEVEVDGQRRLVAVVNRMGAGRLVFSEDS</sequence>
<keyword evidence="2" id="KW-1185">Reference proteome</keyword>
<organism evidence="1 2">
    <name type="scientific">Durusdinium trenchii</name>
    <dbReference type="NCBI Taxonomy" id="1381693"/>
    <lineage>
        <taxon>Eukaryota</taxon>
        <taxon>Sar</taxon>
        <taxon>Alveolata</taxon>
        <taxon>Dinophyceae</taxon>
        <taxon>Suessiales</taxon>
        <taxon>Symbiodiniaceae</taxon>
        <taxon>Durusdinium</taxon>
    </lineage>
</organism>
<accession>A0ABP0MMD4</accession>
<name>A0ABP0MMD4_9DINO</name>
<reference evidence="1 2" key="1">
    <citation type="submission" date="2024-02" db="EMBL/GenBank/DDBJ databases">
        <authorList>
            <person name="Chen Y."/>
            <person name="Shah S."/>
            <person name="Dougan E. K."/>
            <person name="Thang M."/>
            <person name="Chan C."/>
        </authorList>
    </citation>
    <scope>NUCLEOTIDE SEQUENCE [LARGE SCALE GENOMIC DNA]</scope>
</reference>
<gene>
    <name evidence="1" type="ORF">CCMP2556_LOCUS26549</name>
</gene>
<dbReference type="Proteomes" id="UP001642484">
    <property type="component" value="Unassembled WGS sequence"/>
</dbReference>